<dbReference type="RefSeq" id="WP_281794442.1">
    <property type="nucleotide sequence ID" value="NZ_BSDR01000001.1"/>
</dbReference>
<keyword evidence="7 10" id="KW-0067">ATP-binding</keyword>
<evidence type="ECO:0000256" key="8">
    <source>
        <dbReference type="ARBA" id="ARBA00022842"/>
    </source>
</evidence>
<feature type="region of interest" description="Interaction with substrate tRNA" evidence="10">
    <location>
        <begin position="164"/>
        <end position="168"/>
    </location>
</feature>
<gene>
    <name evidence="10 14" type="primary">miaA</name>
    <name evidence="14" type="ORF">DAMNIGENAA_23890</name>
</gene>
<dbReference type="InterPro" id="IPR027417">
    <property type="entry name" value="P-loop_NTPase"/>
</dbReference>
<dbReference type="InterPro" id="IPR018022">
    <property type="entry name" value="IPT"/>
</dbReference>
<dbReference type="HAMAP" id="MF_00185">
    <property type="entry name" value="IPP_trans"/>
    <property type="match status" value="1"/>
</dbReference>
<evidence type="ECO:0000313" key="14">
    <source>
        <dbReference type="EMBL" id="GLI34956.1"/>
    </source>
</evidence>
<comment type="catalytic activity">
    <reaction evidence="9 10 11">
        <text>adenosine(37) in tRNA + dimethylallyl diphosphate = N(6)-dimethylallyladenosine(37) in tRNA + diphosphate</text>
        <dbReference type="Rhea" id="RHEA:26482"/>
        <dbReference type="Rhea" id="RHEA-COMP:10162"/>
        <dbReference type="Rhea" id="RHEA-COMP:10375"/>
        <dbReference type="ChEBI" id="CHEBI:33019"/>
        <dbReference type="ChEBI" id="CHEBI:57623"/>
        <dbReference type="ChEBI" id="CHEBI:74411"/>
        <dbReference type="ChEBI" id="CHEBI:74415"/>
        <dbReference type="EC" id="2.5.1.75"/>
    </reaction>
</comment>
<evidence type="ECO:0000256" key="4">
    <source>
        <dbReference type="ARBA" id="ARBA00022679"/>
    </source>
</evidence>
<comment type="cofactor">
    <cofactor evidence="1 10">
        <name>Mg(2+)</name>
        <dbReference type="ChEBI" id="CHEBI:18420"/>
    </cofactor>
</comment>
<evidence type="ECO:0000313" key="15">
    <source>
        <dbReference type="Proteomes" id="UP001144372"/>
    </source>
</evidence>
<feature type="region of interest" description="Interaction with substrate tRNA" evidence="10">
    <location>
        <begin position="40"/>
        <end position="43"/>
    </location>
</feature>
<dbReference type="AlphaFoldDB" id="A0A9W6FU70"/>
<evidence type="ECO:0000256" key="9">
    <source>
        <dbReference type="ARBA" id="ARBA00049563"/>
    </source>
</evidence>
<name>A0A9W6FU70_9BACT</name>
<comment type="similarity">
    <text evidence="3 10 13">Belongs to the IPP transferase family.</text>
</comment>
<evidence type="ECO:0000256" key="11">
    <source>
        <dbReference type="RuleBase" id="RU003783"/>
    </source>
</evidence>
<keyword evidence="6 10" id="KW-0547">Nucleotide-binding</keyword>
<evidence type="ECO:0000256" key="12">
    <source>
        <dbReference type="RuleBase" id="RU003784"/>
    </source>
</evidence>
<proteinExistence type="inferred from homology"/>
<comment type="caution">
    <text evidence="14">The sequence shown here is derived from an EMBL/GenBank/DDBJ whole genome shotgun (WGS) entry which is preliminary data.</text>
</comment>
<dbReference type="NCBIfam" id="TIGR00174">
    <property type="entry name" value="miaA"/>
    <property type="match status" value="1"/>
</dbReference>
<dbReference type="InterPro" id="IPR039657">
    <property type="entry name" value="Dimethylallyltransferase"/>
</dbReference>
<sequence length="312" mass="36061">MIQHRESLPIILLAGPTAVGKTFLSMELARRLGTEIVNADSMQIYRYMNIGTAKPTREERALVPHHLLDVVDPDEAFDAARYLELAAPVVDGLHARGKIPLVVGGTGLYLKILTRGICPATPGNPDIREALKREEKERGLAEMHAELLRVDPVLGRKIHPHDRQRVLRALEVYRITGIPLSSRQEQHGFQETIYPSIKVFLYRERDEIYKRINERVLMMMEEGFLDEVRHLMEMGFGPELRPMQSLGYKQLVRHLLGEGTLEEAVEQIQRETRRYAKRQMTWFRGDPEFRWFHVHDVEEIMEWIQNVVAGIS</sequence>
<protein>
    <recommendedName>
        <fullName evidence="10">tRNA dimethylallyltransferase</fullName>
        <ecNumber evidence="10">2.5.1.75</ecNumber>
    </recommendedName>
    <alternativeName>
        <fullName evidence="10">Dimethylallyl diphosphate:tRNA dimethylallyltransferase</fullName>
        <shortName evidence="10">DMAPP:tRNA dimethylallyltransferase</shortName>
        <shortName evidence="10">DMATase</shortName>
    </alternativeName>
    <alternativeName>
        <fullName evidence="10">Isopentenyl-diphosphate:tRNA isopentenyltransferase</fullName>
        <shortName evidence="10">IPP transferase</shortName>
        <shortName evidence="10">IPPT</shortName>
        <shortName evidence="10">IPTase</shortName>
    </alternativeName>
</protein>
<evidence type="ECO:0000256" key="5">
    <source>
        <dbReference type="ARBA" id="ARBA00022694"/>
    </source>
</evidence>
<accession>A0A9W6FU70</accession>
<feature type="site" description="Interaction with substrate tRNA" evidence="10">
    <location>
        <position position="128"/>
    </location>
</feature>
<dbReference type="EC" id="2.5.1.75" evidence="10"/>
<dbReference type="EMBL" id="BSDR01000001">
    <property type="protein sequence ID" value="GLI34956.1"/>
    <property type="molecule type" value="Genomic_DNA"/>
</dbReference>
<evidence type="ECO:0000256" key="3">
    <source>
        <dbReference type="ARBA" id="ARBA00005842"/>
    </source>
</evidence>
<feature type="site" description="Interaction with substrate tRNA" evidence="10">
    <location>
        <position position="106"/>
    </location>
</feature>
<organism evidence="14 15">
    <name type="scientific">Desulforhabdus amnigena</name>
    <dbReference type="NCBI Taxonomy" id="40218"/>
    <lineage>
        <taxon>Bacteria</taxon>
        <taxon>Pseudomonadati</taxon>
        <taxon>Thermodesulfobacteriota</taxon>
        <taxon>Syntrophobacteria</taxon>
        <taxon>Syntrophobacterales</taxon>
        <taxon>Syntrophobacteraceae</taxon>
        <taxon>Desulforhabdus</taxon>
    </lineage>
</organism>
<keyword evidence="4 10" id="KW-0808">Transferase</keyword>
<evidence type="ECO:0000256" key="2">
    <source>
        <dbReference type="ARBA" id="ARBA00003213"/>
    </source>
</evidence>
<dbReference type="GO" id="GO:0005524">
    <property type="term" value="F:ATP binding"/>
    <property type="evidence" value="ECO:0007669"/>
    <property type="project" value="UniProtKB-UniRule"/>
</dbReference>
<dbReference type="Pfam" id="PF01715">
    <property type="entry name" value="IPPT"/>
    <property type="match status" value="1"/>
</dbReference>
<dbReference type="GO" id="GO:0006400">
    <property type="term" value="P:tRNA modification"/>
    <property type="evidence" value="ECO:0007669"/>
    <property type="project" value="TreeGrafter"/>
</dbReference>
<comment type="subunit">
    <text evidence="10">Monomer.</text>
</comment>
<feature type="binding site" evidence="10">
    <location>
        <begin position="15"/>
        <end position="22"/>
    </location>
    <ligand>
        <name>ATP</name>
        <dbReference type="ChEBI" id="CHEBI:30616"/>
    </ligand>
</feature>
<keyword evidence="8 10" id="KW-0460">Magnesium</keyword>
<evidence type="ECO:0000256" key="6">
    <source>
        <dbReference type="ARBA" id="ARBA00022741"/>
    </source>
</evidence>
<evidence type="ECO:0000256" key="13">
    <source>
        <dbReference type="RuleBase" id="RU003785"/>
    </source>
</evidence>
<dbReference type="GO" id="GO:0052381">
    <property type="term" value="F:tRNA dimethylallyltransferase activity"/>
    <property type="evidence" value="ECO:0007669"/>
    <property type="project" value="UniProtKB-UniRule"/>
</dbReference>
<comment type="function">
    <text evidence="2 10 12">Catalyzes the transfer of a dimethylallyl group onto the adenine at position 37 in tRNAs that read codons beginning with uridine, leading to the formation of N6-(dimethylallyl)adenosine (i(6)A).</text>
</comment>
<dbReference type="Gene3D" id="1.10.20.140">
    <property type="match status" value="1"/>
</dbReference>
<keyword evidence="5 10" id="KW-0819">tRNA processing</keyword>
<evidence type="ECO:0000256" key="1">
    <source>
        <dbReference type="ARBA" id="ARBA00001946"/>
    </source>
</evidence>
<evidence type="ECO:0000256" key="10">
    <source>
        <dbReference type="HAMAP-Rule" id="MF_00185"/>
    </source>
</evidence>
<comment type="caution">
    <text evidence="10">Lacks conserved residue(s) required for the propagation of feature annotation.</text>
</comment>
<dbReference type="PANTHER" id="PTHR11088">
    <property type="entry name" value="TRNA DIMETHYLALLYLTRANSFERASE"/>
    <property type="match status" value="1"/>
</dbReference>
<reference evidence="14" key="1">
    <citation type="submission" date="2022-12" db="EMBL/GenBank/DDBJ databases">
        <title>Reference genome sequencing for broad-spectrum identification of bacterial and archaeal isolates by mass spectrometry.</title>
        <authorList>
            <person name="Sekiguchi Y."/>
            <person name="Tourlousse D.M."/>
        </authorList>
    </citation>
    <scope>NUCLEOTIDE SEQUENCE</scope>
    <source>
        <strain evidence="14">ASRB1</strain>
    </source>
</reference>
<dbReference type="Proteomes" id="UP001144372">
    <property type="component" value="Unassembled WGS sequence"/>
</dbReference>
<feature type="binding site" evidence="10">
    <location>
        <begin position="17"/>
        <end position="22"/>
    </location>
    <ligand>
        <name>substrate</name>
    </ligand>
</feature>
<evidence type="ECO:0000256" key="7">
    <source>
        <dbReference type="ARBA" id="ARBA00022840"/>
    </source>
</evidence>
<keyword evidence="15" id="KW-1185">Reference proteome</keyword>
<dbReference type="SUPFAM" id="SSF52540">
    <property type="entry name" value="P-loop containing nucleoside triphosphate hydrolases"/>
    <property type="match status" value="2"/>
</dbReference>
<dbReference type="Gene3D" id="3.40.50.300">
    <property type="entry name" value="P-loop containing nucleotide triphosphate hydrolases"/>
    <property type="match status" value="1"/>
</dbReference>
<dbReference type="PANTHER" id="PTHR11088:SF60">
    <property type="entry name" value="TRNA DIMETHYLALLYLTRANSFERASE"/>
    <property type="match status" value="1"/>
</dbReference>